<sequence>MDEGRRTRDEGWTKGMADREEDERQRLDERNGRQGGGRGLDEGNNRQGIGRETRVERTRVTGRQGERT</sequence>
<dbReference type="AlphaFoldDB" id="A0AAE1TMA9"/>
<dbReference type="EMBL" id="JAWZYT010005550">
    <property type="protein sequence ID" value="KAK4290256.1"/>
    <property type="molecule type" value="Genomic_DNA"/>
</dbReference>
<evidence type="ECO:0000313" key="3">
    <source>
        <dbReference type="Proteomes" id="UP001292094"/>
    </source>
</evidence>
<comment type="caution">
    <text evidence="2">The sequence shown here is derived from an EMBL/GenBank/DDBJ whole genome shotgun (WGS) entry which is preliminary data.</text>
</comment>
<dbReference type="Proteomes" id="UP001292094">
    <property type="component" value="Unassembled WGS sequence"/>
</dbReference>
<feature type="compositionally biased region" description="Basic and acidic residues" evidence="1">
    <location>
        <begin position="39"/>
        <end position="68"/>
    </location>
</feature>
<accession>A0AAE1TMA9</accession>
<protein>
    <submittedName>
        <fullName evidence="2">Uncharacterized protein</fullName>
    </submittedName>
</protein>
<reference evidence="2" key="1">
    <citation type="submission" date="2023-11" db="EMBL/GenBank/DDBJ databases">
        <title>Genome assemblies of two species of porcelain crab, Petrolisthes cinctipes and Petrolisthes manimaculis (Anomura: Porcellanidae).</title>
        <authorList>
            <person name="Angst P."/>
        </authorList>
    </citation>
    <scope>NUCLEOTIDE SEQUENCE</scope>
    <source>
        <strain evidence="2">PB745_02</strain>
        <tissue evidence="2">Gill</tissue>
    </source>
</reference>
<proteinExistence type="predicted"/>
<feature type="compositionally biased region" description="Basic and acidic residues" evidence="1">
    <location>
        <begin position="1"/>
        <end position="32"/>
    </location>
</feature>
<feature type="region of interest" description="Disordered" evidence="1">
    <location>
        <begin position="1"/>
        <end position="68"/>
    </location>
</feature>
<gene>
    <name evidence="2" type="ORF">Pmani_036827</name>
</gene>
<evidence type="ECO:0000313" key="2">
    <source>
        <dbReference type="EMBL" id="KAK4290256.1"/>
    </source>
</evidence>
<organism evidence="2 3">
    <name type="scientific">Petrolisthes manimaculis</name>
    <dbReference type="NCBI Taxonomy" id="1843537"/>
    <lineage>
        <taxon>Eukaryota</taxon>
        <taxon>Metazoa</taxon>
        <taxon>Ecdysozoa</taxon>
        <taxon>Arthropoda</taxon>
        <taxon>Crustacea</taxon>
        <taxon>Multicrustacea</taxon>
        <taxon>Malacostraca</taxon>
        <taxon>Eumalacostraca</taxon>
        <taxon>Eucarida</taxon>
        <taxon>Decapoda</taxon>
        <taxon>Pleocyemata</taxon>
        <taxon>Anomura</taxon>
        <taxon>Galatheoidea</taxon>
        <taxon>Porcellanidae</taxon>
        <taxon>Petrolisthes</taxon>
    </lineage>
</organism>
<keyword evidence="3" id="KW-1185">Reference proteome</keyword>
<evidence type="ECO:0000256" key="1">
    <source>
        <dbReference type="SAM" id="MobiDB-lite"/>
    </source>
</evidence>
<name>A0AAE1TMA9_9EUCA</name>